<reference evidence="1" key="1">
    <citation type="submission" date="2014-09" db="EMBL/GenBank/DDBJ databases">
        <authorList>
            <person name="Magalhaes I.L.F."/>
            <person name="Oliveira U."/>
            <person name="Santos F.R."/>
            <person name="Vidigal T.H.D.A."/>
            <person name="Brescovit A.D."/>
            <person name="Santos A.J."/>
        </authorList>
    </citation>
    <scope>NUCLEOTIDE SEQUENCE</scope>
    <source>
        <tissue evidence="1">Shoot tissue taken approximately 20 cm above the soil surface</tissue>
    </source>
</reference>
<dbReference type="EMBL" id="GBRH01233209">
    <property type="protein sequence ID" value="JAD64686.1"/>
    <property type="molecule type" value="Transcribed_RNA"/>
</dbReference>
<protein>
    <submittedName>
        <fullName evidence="1">Uncharacterized protein</fullName>
    </submittedName>
</protein>
<accession>A0A0A9BMV6</accession>
<reference evidence="1" key="2">
    <citation type="journal article" date="2015" name="Data Brief">
        <title>Shoot transcriptome of the giant reed, Arundo donax.</title>
        <authorList>
            <person name="Barrero R.A."/>
            <person name="Guerrero F.D."/>
            <person name="Moolhuijzen P."/>
            <person name="Goolsby J.A."/>
            <person name="Tidwell J."/>
            <person name="Bellgard S.E."/>
            <person name="Bellgard M.I."/>
        </authorList>
    </citation>
    <scope>NUCLEOTIDE SEQUENCE</scope>
    <source>
        <tissue evidence="1">Shoot tissue taken approximately 20 cm above the soil surface</tissue>
    </source>
</reference>
<sequence>MITTKEAMVDMDTKEGMDIKVDMATREDMATTKVVMVTTKADMKMVVAGTTTGTEVVVAAAAEEEATGGMVVLDMNVVAEVQVALAAGVMHEEAADEWVAAVGGVTKTIRSS</sequence>
<proteinExistence type="predicted"/>
<evidence type="ECO:0000313" key="1">
    <source>
        <dbReference type="EMBL" id="JAD64686.1"/>
    </source>
</evidence>
<organism evidence="1">
    <name type="scientific">Arundo donax</name>
    <name type="common">Giant reed</name>
    <name type="synonym">Donax arundinaceus</name>
    <dbReference type="NCBI Taxonomy" id="35708"/>
    <lineage>
        <taxon>Eukaryota</taxon>
        <taxon>Viridiplantae</taxon>
        <taxon>Streptophyta</taxon>
        <taxon>Embryophyta</taxon>
        <taxon>Tracheophyta</taxon>
        <taxon>Spermatophyta</taxon>
        <taxon>Magnoliopsida</taxon>
        <taxon>Liliopsida</taxon>
        <taxon>Poales</taxon>
        <taxon>Poaceae</taxon>
        <taxon>PACMAD clade</taxon>
        <taxon>Arundinoideae</taxon>
        <taxon>Arundineae</taxon>
        <taxon>Arundo</taxon>
    </lineage>
</organism>
<name>A0A0A9BMV6_ARUDO</name>
<dbReference type="AlphaFoldDB" id="A0A0A9BMV6"/>